<protein>
    <submittedName>
        <fullName evidence="2">STAS domain-containing protein</fullName>
    </submittedName>
</protein>
<evidence type="ECO:0000313" key="3">
    <source>
        <dbReference type="Proteomes" id="UP000788262"/>
    </source>
</evidence>
<comment type="caution">
    <text evidence="2">The sequence shown here is derived from an EMBL/GenBank/DDBJ whole genome shotgun (WGS) entry which is preliminary data.</text>
</comment>
<dbReference type="RefSeq" id="WP_205382617.1">
    <property type="nucleotide sequence ID" value="NZ_JAFFZS010000005.1"/>
</dbReference>
<feature type="domain" description="MlaB-like STAS" evidence="1">
    <location>
        <begin position="20"/>
        <end position="100"/>
    </location>
</feature>
<gene>
    <name evidence="2" type="ORF">JS756_09795</name>
</gene>
<proteinExistence type="predicted"/>
<dbReference type="EMBL" id="JAFFZS010000005">
    <property type="protein sequence ID" value="MBN0044400.1"/>
    <property type="molecule type" value="Genomic_DNA"/>
</dbReference>
<evidence type="ECO:0000313" key="2">
    <source>
        <dbReference type="EMBL" id="MBN0044400.1"/>
    </source>
</evidence>
<dbReference type="InterPro" id="IPR036513">
    <property type="entry name" value="STAS_dom_sf"/>
</dbReference>
<dbReference type="InterPro" id="IPR058548">
    <property type="entry name" value="MlaB-like_STAS"/>
</dbReference>
<keyword evidence="3" id="KW-1185">Reference proteome</keyword>
<sequence>MTSTRPGGLPHVDATTPAVLTLARPATPDAVRGLCHDVRALLESTGTGVVVCDVGALGPPGLAVVDLLARLQLAARRADGRIRLRAPDPALPPLLDLVGLCFEVEGEIEEREPAPGVQEAVEPGDPAV</sequence>
<dbReference type="Pfam" id="PF13466">
    <property type="entry name" value="STAS_2"/>
    <property type="match status" value="1"/>
</dbReference>
<accession>A0ABS2VMZ7</accession>
<reference evidence="2 3" key="1">
    <citation type="submission" date="2021-02" db="EMBL/GenBank/DDBJ databases">
        <title>Whole genome sequencing of Streptomyces actuosus VRA1.</title>
        <authorList>
            <person name="Sen G."/>
            <person name="Sen A."/>
        </authorList>
    </citation>
    <scope>NUCLEOTIDE SEQUENCE [LARGE SCALE GENOMIC DNA]</scope>
    <source>
        <strain evidence="2 3">VRA1</strain>
    </source>
</reference>
<evidence type="ECO:0000259" key="1">
    <source>
        <dbReference type="Pfam" id="PF13466"/>
    </source>
</evidence>
<dbReference type="Gene3D" id="3.30.750.24">
    <property type="entry name" value="STAS domain"/>
    <property type="match status" value="1"/>
</dbReference>
<organism evidence="2 3">
    <name type="scientific">Streptomyces actuosus</name>
    <dbReference type="NCBI Taxonomy" id="1885"/>
    <lineage>
        <taxon>Bacteria</taxon>
        <taxon>Bacillati</taxon>
        <taxon>Actinomycetota</taxon>
        <taxon>Actinomycetes</taxon>
        <taxon>Kitasatosporales</taxon>
        <taxon>Streptomycetaceae</taxon>
        <taxon>Streptomyces</taxon>
    </lineage>
</organism>
<dbReference type="Proteomes" id="UP000788262">
    <property type="component" value="Unassembled WGS sequence"/>
</dbReference>
<dbReference type="SUPFAM" id="SSF52091">
    <property type="entry name" value="SpoIIaa-like"/>
    <property type="match status" value="1"/>
</dbReference>
<name>A0ABS2VMZ7_STRAS</name>